<dbReference type="EMBL" id="JAMQJZ010000006">
    <property type="protein sequence ID" value="MDC3420685.1"/>
    <property type="molecule type" value="Genomic_DNA"/>
</dbReference>
<feature type="transmembrane region" description="Helical" evidence="5">
    <location>
        <begin position="21"/>
        <end position="54"/>
    </location>
</feature>
<dbReference type="AlphaFoldDB" id="A0A9X4AJQ8"/>
<feature type="transmembrane region" description="Helical" evidence="5">
    <location>
        <begin position="61"/>
        <end position="83"/>
    </location>
</feature>
<dbReference type="InterPro" id="IPR003339">
    <property type="entry name" value="ABC/ECF_trnsptr_transmembrane"/>
</dbReference>
<dbReference type="Proteomes" id="UP001145072">
    <property type="component" value="Unassembled WGS sequence"/>
</dbReference>
<accession>A0A9X4AJQ8</accession>
<reference evidence="6" key="1">
    <citation type="submission" date="2022-06" db="EMBL/GenBank/DDBJ databases">
        <title>Aquibacillus sp. a new bacterium isolated from soil saline samples.</title>
        <authorList>
            <person name="Galisteo C."/>
            <person name="De La Haba R."/>
            <person name="Sanchez-Porro C."/>
            <person name="Ventosa A."/>
        </authorList>
    </citation>
    <scope>NUCLEOTIDE SEQUENCE</scope>
    <source>
        <strain evidence="6">JCM 12387</strain>
    </source>
</reference>
<evidence type="ECO:0000256" key="4">
    <source>
        <dbReference type="ARBA" id="ARBA00023136"/>
    </source>
</evidence>
<dbReference type="PANTHER" id="PTHR43723:SF1">
    <property type="entry name" value="COBALT TRANSPORT PROTEIN CBIQ"/>
    <property type="match status" value="1"/>
</dbReference>
<sequence length="268" mass="31643">MQIDFSFQETWFHKINPSLKFIFIVLLFIGLLFIHNINFLINFLFAPLLIYLFFTGHPWKRLCLIAIPFLIIFITSSTSMIFFGKGDITWFEWGLVHISEESFFRGLHLGLRGFVFAVLGVVFALTTRPVFLFYSLMQQLKLKPKYAYSFMASIRLLPIMVEELQTLRYALKVRGVQDYKGMKGFYKKLKAYSIPLLAQSIRRAHRIAIAMEAKRFSIVQNRTYYYQIGFSKVDLFFVIYFLIFILLAYLLTLYMSYVNIEDVRYNGN</sequence>
<protein>
    <submittedName>
        <fullName evidence="6">Energy-coupling factor transporter transmembrane protein EcfT</fullName>
    </submittedName>
</protein>
<feature type="transmembrane region" description="Helical" evidence="5">
    <location>
        <begin position="235"/>
        <end position="257"/>
    </location>
</feature>
<keyword evidence="2 5" id="KW-0812">Transmembrane</keyword>
<dbReference type="InterPro" id="IPR052770">
    <property type="entry name" value="Cobalt_transport_CbiQ"/>
</dbReference>
<dbReference type="GO" id="GO:0043190">
    <property type="term" value="C:ATP-binding cassette (ABC) transporter complex"/>
    <property type="evidence" value="ECO:0007669"/>
    <property type="project" value="TreeGrafter"/>
</dbReference>
<keyword evidence="3 5" id="KW-1133">Transmembrane helix</keyword>
<keyword evidence="7" id="KW-1185">Reference proteome</keyword>
<evidence type="ECO:0000313" key="7">
    <source>
        <dbReference type="Proteomes" id="UP001145072"/>
    </source>
</evidence>
<keyword evidence="4 5" id="KW-0472">Membrane</keyword>
<gene>
    <name evidence="6" type="ORF">NC661_09925</name>
</gene>
<comment type="subcellular location">
    <subcellularLocation>
        <location evidence="1">Membrane</location>
        <topology evidence="1">Multi-pass membrane protein</topology>
    </subcellularLocation>
</comment>
<dbReference type="PANTHER" id="PTHR43723">
    <property type="entry name" value="COBALT TRANSPORT PROTEIN CBIQ"/>
    <property type="match status" value="1"/>
</dbReference>
<organism evidence="6 7">
    <name type="scientific">Aquibacillus koreensis</name>
    <dbReference type="NCBI Taxonomy" id="279446"/>
    <lineage>
        <taxon>Bacteria</taxon>
        <taxon>Bacillati</taxon>
        <taxon>Bacillota</taxon>
        <taxon>Bacilli</taxon>
        <taxon>Bacillales</taxon>
        <taxon>Bacillaceae</taxon>
        <taxon>Aquibacillus</taxon>
    </lineage>
</organism>
<evidence type="ECO:0000256" key="5">
    <source>
        <dbReference type="SAM" id="Phobius"/>
    </source>
</evidence>
<dbReference type="CDD" id="cd16914">
    <property type="entry name" value="EcfT"/>
    <property type="match status" value="1"/>
</dbReference>
<comment type="caution">
    <text evidence="6">The sequence shown here is derived from an EMBL/GenBank/DDBJ whole genome shotgun (WGS) entry which is preliminary data.</text>
</comment>
<evidence type="ECO:0000256" key="2">
    <source>
        <dbReference type="ARBA" id="ARBA00022692"/>
    </source>
</evidence>
<feature type="transmembrane region" description="Helical" evidence="5">
    <location>
        <begin position="114"/>
        <end position="136"/>
    </location>
</feature>
<dbReference type="RefSeq" id="WP_259865724.1">
    <property type="nucleotide sequence ID" value="NZ_JAMQJZ010000006.1"/>
</dbReference>
<dbReference type="GO" id="GO:0006824">
    <property type="term" value="P:cobalt ion transport"/>
    <property type="evidence" value="ECO:0007669"/>
    <property type="project" value="TreeGrafter"/>
</dbReference>
<name>A0A9X4AJQ8_9BACI</name>
<proteinExistence type="predicted"/>
<dbReference type="Pfam" id="PF02361">
    <property type="entry name" value="CbiQ"/>
    <property type="match status" value="1"/>
</dbReference>
<evidence type="ECO:0000313" key="6">
    <source>
        <dbReference type="EMBL" id="MDC3420685.1"/>
    </source>
</evidence>
<evidence type="ECO:0000256" key="3">
    <source>
        <dbReference type="ARBA" id="ARBA00022989"/>
    </source>
</evidence>
<evidence type="ECO:0000256" key="1">
    <source>
        <dbReference type="ARBA" id="ARBA00004141"/>
    </source>
</evidence>